<protein>
    <submittedName>
        <fullName evidence="2">Uncharacterized protein</fullName>
    </submittedName>
</protein>
<reference evidence="4 5" key="1">
    <citation type="submission" date="2019-07" db="EMBL/GenBank/DDBJ databases">
        <title>Genomes of Cafeteria roenbergensis.</title>
        <authorList>
            <person name="Fischer M.G."/>
            <person name="Hackl T."/>
            <person name="Roman M."/>
        </authorList>
    </citation>
    <scope>NUCLEOTIDE SEQUENCE [LARGE SCALE GENOMIC DNA]</scope>
    <source>
        <strain evidence="2 5">BVI</strain>
        <strain evidence="3 4">E4-10P</strain>
    </source>
</reference>
<comment type="caution">
    <text evidence="2">The sequence shown here is derived from an EMBL/GenBank/DDBJ whole genome shotgun (WGS) entry which is preliminary data.</text>
</comment>
<feature type="region of interest" description="Disordered" evidence="1">
    <location>
        <begin position="62"/>
        <end position="127"/>
    </location>
</feature>
<evidence type="ECO:0000313" key="2">
    <source>
        <dbReference type="EMBL" id="KAA0151449.1"/>
    </source>
</evidence>
<evidence type="ECO:0000313" key="4">
    <source>
        <dbReference type="Proteomes" id="UP000322899"/>
    </source>
</evidence>
<dbReference type="Proteomes" id="UP000323011">
    <property type="component" value="Unassembled WGS sequence"/>
</dbReference>
<evidence type="ECO:0000256" key="1">
    <source>
        <dbReference type="SAM" id="MobiDB-lite"/>
    </source>
</evidence>
<dbReference type="AlphaFoldDB" id="A0A5A8CFE6"/>
<feature type="compositionally biased region" description="Acidic residues" evidence="1">
    <location>
        <begin position="226"/>
        <end position="237"/>
    </location>
</feature>
<name>A0A5A8CFE6_CAFRO</name>
<feature type="region of interest" description="Disordered" evidence="1">
    <location>
        <begin position="226"/>
        <end position="258"/>
    </location>
</feature>
<dbReference type="EMBL" id="VLTO01000029">
    <property type="protein sequence ID" value="KAA0173817.1"/>
    <property type="molecule type" value="Genomic_DNA"/>
</dbReference>
<accession>A0A5A8CFE6</accession>
<dbReference type="Proteomes" id="UP000322899">
    <property type="component" value="Unassembled WGS sequence"/>
</dbReference>
<gene>
    <name evidence="3" type="ORF">FNF27_04774</name>
    <name evidence="2" type="ORF">FNF29_04657</name>
</gene>
<proteinExistence type="predicted"/>
<dbReference type="EMBL" id="VLTN01000027">
    <property type="protein sequence ID" value="KAA0151449.1"/>
    <property type="molecule type" value="Genomic_DNA"/>
</dbReference>
<evidence type="ECO:0000313" key="5">
    <source>
        <dbReference type="Proteomes" id="UP000323011"/>
    </source>
</evidence>
<evidence type="ECO:0000313" key="3">
    <source>
        <dbReference type="EMBL" id="KAA0173817.1"/>
    </source>
</evidence>
<feature type="compositionally biased region" description="Acidic residues" evidence="1">
    <location>
        <begin position="292"/>
        <end position="302"/>
    </location>
</feature>
<feature type="compositionally biased region" description="Acidic residues" evidence="1">
    <location>
        <begin position="71"/>
        <end position="111"/>
    </location>
</feature>
<organism evidence="2 5">
    <name type="scientific">Cafeteria roenbergensis</name>
    <name type="common">Marine flagellate</name>
    <dbReference type="NCBI Taxonomy" id="33653"/>
    <lineage>
        <taxon>Eukaryota</taxon>
        <taxon>Sar</taxon>
        <taxon>Stramenopiles</taxon>
        <taxon>Bigyra</taxon>
        <taxon>Opalozoa</taxon>
        <taxon>Bicosoecida</taxon>
        <taxon>Cafeteriaceae</taxon>
        <taxon>Cafeteria</taxon>
    </lineage>
</organism>
<keyword evidence="5" id="KW-1185">Reference proteome</keyword>
<feature type="region of interest" description="Disordered" evidence="1">
    <location>
        <begin position="278"/>
        <end position="302"/>
    </location>
</feature>
<sequence>MAVKVDDTVIEEAKALARFPYLAEFDPEAATTAVREVVKEAGSPVGPESLLQNVFLKLGWDKSETPAGAQDGEEEKDEEAADEDGEGGEGEAADEGEGAGAGEDEEDEDEEAKAAREAAAAAAAAPPVVSNNAMDVWKVLVGPDEAAEADVRAVMARMAVRLRGYGEPQLRFATGVMEGEGGTGLSEADLWAAITACAPRPLEGVQLTHLRRLWRTAETWLPALPEEEEAAEEEEGAAEAMAAAKQALEEAKAGPRRVTSESWLGLLAEDEFAASLLLPEVEVPKEDAPEGGADEDAEDEDE</sequence>